<gene>
    <name evidence="1" type="ORF">SCALOS_LOCUS4833</name>
</gene>
<proteinExistence type="predicted"/>
<evidence type="ECO:0000313" key="1">
    <source>
        <dbReference type="EMBL" id="CAG8540722.1"/>
    </source>
</evidence>
<reference evidence="1" key="1">
    <citation type="submission" date="2021-06" db="EMBL/GenBank/DDBJ databases">
        <authorList>
            <person name="Kallberg Y."/>
            <person name="Tangrot J."/>
            <person name="Rosling A."/>
        </authorList>
    </citation>
    <scope>NUCLEOTIDE SEQUENCE</scope>
    <source>
        <strain evidence="1">AU212A</strain>
    </source>
</reference>
<dbReference type="EMBL" id="CAJVPM010006977">
    <property type="protein sequence ID" value="CAG8540722.1"/>
    <property type="molecule type" value="Genomic_DNA"/>
</dbReference>
<organism evidence="1 2">
    <name type="scientific">Scutellospora calospora</name>
    <dbReference type="NCBI Taxonomy" id="85575"/>
    <lineage>
        <taxon>Eukaryota</taxon>
        <taxon>Fungi</taxon>
        <taxon>Fungi incertae sedis</taxon>
        <taxon>Mucoromycota</taxon>
        <taxon>Glomeromycotina</taxon>
        <taxon>Glomeromycetes</taxon>
        <taxon>Diversisporales</taxon>
        <taxon>Gigasporaceae</taxon>
        <taxon>Scutellospora</taxon>
    </lineage>
</organism>
<name>A0ACA9LR01_9GLOM</name>
<dbReference type="Proteomes" id="UP000789860">
    <property type="component" value="Unassembled WGS sequence"/>
</dbReference>
<accession>A0ACA9LR01</accession>
<sequence>MNVYDLDDFVEITEVNLNKSEENTNLSEELNLLLNNILNLDKFENEFEEDDLSMDEDYYDEYREETSLANQLQEDIDWNPIEE</sequence>
<keyword evidence="2" id="KW-1185">Reference proteome</keyword>
<feature type="non-terminal residue" evidence="1">
    <location>
        <position position="83"/>
    </location>
</feature>
<evidence type="ECO:0000313" key="2">
    <source>
        <dbReference type="Proteomes" id="UP000789860"/>
    </source>
</evidence>
<comment type="caution">
    <text evidence="1">The sequence shown here is derived from an EMBL/GenBank/DDBJ whole genome shotgun (WGS) entry which is preliminary data.</text>
</comment>
<protein>
    <submittedName>
        <fullName evidence="1">4924_t:CDS:1</fullName>
    </submittedName>
</protein>